<dbReference type="InterPro" id="IPR044811">
    <property type="entry name" value="DME/ROS1"/>
</dbReference>
<feature type="region of interest" description="Disordered" evidence="1">
    <location>
        <begin position="1"/>
        <end position="46"/>
    </location>
</feature>
<feature type="region of interest" description="Disordered" evidence="1">
    <location>
        <begin position="62"/>
        <end position="184"/>
    </location>
</feature>
<accession>A0AAV5DWJ8</accession>
<feature type="compositionally biased region" description="Polar residues" evidence="1">
    <location>
        <begin position="106"/>
        <end position="115"/>
    </location>
</feature>
<comment type="caution">
    <text evidence="2">The sequence shown here is derived from an EMBL/GenBank/DDBJ whole genome shotgun (WGS) entry which is preliminary data.</text>
</comment>
<evidence type="ECO:0000313" key="2">
    <source>
        <dbReference type="EMBL" id="GJN14556.1"/>
    </source>
</evidence>
<evidence type="ECO:0000313" key="3">
    <source>
        <dbReference type="Proteomes" id="UP001054889"/>
    </source>
</evidence>
<name>A0AAV5DWJ8_ELECO</name>
<dbReference type="PANTHER" id="PTHR46213">
    <property type="entry name" value="TRANSCRIPTIONAL ACTIVATOR DEMETER"/>
    <property type="match status" value="1"/>
</dbReference>
<feature type="compositionally biased region" description="Basic residues" evidence="1">
    <location>
        <begin position="147"/>
        <end position="159"/>
    </location>
</feature>
<reference evidence="2" key="2">
    <citation type="submission" date="2021-12" db="EMBL/GenBank/DDBJ databases">
        <title>Resequencing data analysis of finger millet.</title>
        <authorList>
            <person name="Hatakeyama M."/>
            <person name="Aluri S."/>
            <person name="Balachadran M.T."/>
            <person name="Sivarajan S.R."/>
            <person name="Poveda L."/>
            <person name="Shimizu-Inatsugi R."/>
            <person name="Schlapbach R."/>
            <person name="Sreeman S.M."/>
            <person name="Shimizu K.K."/>
        </authorList>
    </citation>
    <scope>NUCLEOTIDE SEQUENCE</scope>
</reference>
<proteinExistence type="predicted"/>
<organism evidence="2 3">
    <name type="scientific">Eleusine coracana subsp. coracana</name>
    <dbReference type="NCBI Taxonomy" id="191504"/>
    <lineage>
        <taxon>Eukaryota</taxon>
        <taxon>Viridiplantae</taxon>
        <taxon>Streptophyta</taxon>
        <taxon>Embryophyta</taxon>
        <taxon>Tracheophyta</taxon>
        <taxon>Spermatophyta</taxon>
        <taxon>Magnoliopsida</taxon>
        <taxon>Liliopsida</taxon>
        <taxon>Poales</taxon>
        <taxon>Poaceae</taxon>
        <taxon>PACMAD clade</taxon>
        <taxon>Chloridoideae</taxon>
        <taxon>Cynodonteae</taxon>
        <taxon>Eleusininae</taxon>
        <taxon>Eleusine</taxon>
    </lineage>
</organism>
<keyword evidence="3" id="KW-1185">Reference proteome</keyword>
<dbReference type="EMBL" id="BQKI01000071">
    <property type="protein sequence ID" value="GJN14556.1"/>
    <property type="molecule type" value="Genomic_DNA"/>
</dbReference>
<dbReference type="PANTHER" id="PTHR46213:SF2">
    <property type="entry name" value="PROTEIN ROS1C"/>
    <property type="match status" value="1"/>
</dbReference>
<gene>
    <name evidence="2" type="primary">gb01398</name>
    <name evidence="2" type="ORF">PR202_gb01398</name>
</gene>
<dbReference type="GO" id="GO:0035514">
    <property type="term" value="F:DNA demethylase activity"/>
    <property type="evidence" value="ECO:0007669"/>
    <property type="project" value="InterPro"/>
</dbReference>
<protein>
    <recommendedName>
        <fullName evidence="4">Protein ROS1</fullName>
    </recommendedName>
</protein>
<dbReference type="GO" id="GO:0019104">
    <property type="term" value="F:DNA N-glycosylase activity"/>
    <property type="evidence" value="ECO:0007669"/>
    <property type="project" value="InterPro"/>
</dbReference>
<dbReference type="GO" id="GO:0141166">
    <property type="term" value="P:chromosomal 5-methylcytosine DNA demethylation pathway"/>
    <property type="evidence" value="ECO:0007669"/>
    <property type="project" value="InterPro"/>
</dbReference>
<reference evidence="2" key="1">
    <citation type="journal article" date="2018" name="DNA Res.">
        <title>Multiple hybrid de novo genome assembly of finger millet, an orphan allotetraploid crop.</title>
        <authorList>
            <person name="Hatakeyama M."/>
            <person name="Aluri S."/>
            <person name="Balachadran M.T."/>
            <person name="Sivarajan S.R."/>
            <person name="Patrignani A."/>
            <person name="Gruter S."/>
            <person name="Poveda L."/>
            <person name="Shimizu-Inatsugi R."/>
            <person name="Baeten J."/>
            <person name="Francoijs K.J."/>
            <person name="Nataraja K.N."/>
            <person name="Reddy Y.A.N."/>
            <person name="Phadnis S."/>
            <person name="Ravikumar R.L."/>
            <person name="Schlapbach R."/>
            <person name="Sreeman S.M."/>
            <person name="Shimizu K.K."/>
        </authorList>
    </citation>
    <scope>NUCLEOTIDE SEQUENCE</scope>
</reference>
<sequence length="562" mass="62900">MSMDPSQLATPDKSEHAPTDLQQNVIDDEASKTENETEATQLQQSATINSCDSHTTLQSAVQANTSEAQVKHSQESTALLGKGSAHDNIHVYQPMPKRSKRKISQSEHTPLSTPPSVLKERTLSQIEMQIADTEKTETFRNEERPAQRLKTRRKKHRPKVIREDRKAKMQKPVDSTPDGKSPNLKVKRSYVRKKRTVSSVEKCSGPVSNQSISGGTEIAARRTASVRRSLHFGLEEQRAQAYHIPTANSHHNNIEKLVHGQSSLCSVTDSELPVGQGQQVEMANSPGELAFDMSLKLNKMLDEYIQLPEVTPEPTQEVSIATSECFGKELAREQVNTVRGHEADETSQNRLHTEEKVGITVAERSKTDLEFNHCIPVDFSFSGGTEMSLSRAVPSVISFGGIYGMSNALIPYGDGVVVPYERPLQIVKRQRPRAKVDLDFETTRVWNLLMGSKAEPADGTDVEKEKWWHQEREVFQGRANSFIARMRLVQGDRRFSPWKGSVVDSVVGVFLTQNVADHLSSKCKCFQSARDWNGTEGTTNVRFLLSRIDYFNRNPARNAVPE</sequence>
<evidence type="ECO:0008006" key="4">
    <source>
        <dbReference type="Google" id="ProtNLM"/>
    </source>
</evidence>
<evidence type="ECO:0000256" key="1">
    <source>
        <dbReference type="SAM" id="MobiDB-lite"/>
    </source>
</evidence>
<feature type="compositionally biased region" description="Basic and acidic residues" evidence="1">
    <location>
        <begin position="132"/>
        <end position="146"/>
    </location>
</feature>
<dbReference type="AlphaFoldDB" id="A0AAV5DWJ8"/>
<dbReference type="Proteomes" id="UP001054889">
    <property type="component" value="Unassembled WGS sequence"/>
</dbReference>